<dbReference type="InterPro" id="IPR004143">
    <property type="entry name" value="BPL_LPL_catalytic"/>
</dbReference>
<dbReference type="Gene3D" id="3.30.390.50">
    <property type="entry name" value="CO dehydrogenase flavoprotein, C-terminal domain"/>
    <property type="match status" value="1"/>
</dbReference>
<dbReference type="InterPro" id="IPR019491">
    <property type="entry name" value="Lipoate_protein_ligase_C"/>
</dbReference>
<evidence type="ECO:0000256" key="6">
    <source>
        <dbReference type="ARBA" id="ARBA00022840"/>
    </source>
</evidence>
<evidence type="ECO:0000313" key="9">
    <source>
        <dbReference type="EMBL" id="MBM6754403.1"/>
    </source>
</evidence>
<dbReference type="EMBL" id="JACJJQ010000028">
    <property type="protein sequence ID" value="MBM6754403.1"/>
    <property type="molecule type" value="Genomic_DNA"/>
</dbReference>
<evidence type="ECO:0000256" key="1">
    <source>
        <dbReference type="ARBA" id="ARBA00005085"/>
    </source>
</evidence>
<proteinExistence type="predicted"/>
<dbReference type="PROSITE" id="PS51733">
    <property type="entry name" value="BPL_LPL_CATALYTIC"/>
    <property type="match status" value="1"/>
</dbReference>
<dbReference type="SUPFAM" id="SSF55681">
    <property type="entry name" value="Class II aaRS and biotin synthetases"/>
    <property type="match status" value="1"/>
</dbReference>
<accession>A0ABS2EPG8</accession>
<comment type="pathway">
    <text evidence="1">Protein modification; protein lipoylation via exogenous pathway; protein N(6)-(lipoyl)lysine from lipoate: step 2/2.</text>
</comment>
<evidence type="ECO:0000256" key="3">
    <source>
        <dbReference type="ARBA" id="ARBA00012367"/>
    </source>
</evidence>
<reference evidence="9 10" key="1">
    <citation type="journal article" date="2021" name="Sci. Rep.">
        <title>The distribution of antibiotic resistance genes in chicken gut microbiota commensals.</title>
        <authorList>
            <person name="Juricova H."/>
            <person name="Matiasovicova J."/>
            <person name="Kubasova T."/>
            <person name="Cejkova D."/>
            <person name="Rychlik I."/>
        </authorList>
    </citation>
    <scope>NUCLEOTIDE SEQUENCE [LARGE SCALE GENOMIC DNA]</scope>
    <source>
        <strain evidence="9 10">An810</strain>
    </source>
</reference>
<dbReference type="Pfam" id="PF21948">
    <property type="entry name" value="LplA-B_cat"/>
    <property type="match status" value="1"/>
</dbReference>
<dbReference type="NCBIfam" id="TIGR00545">
    <property type="entry name" value="lipoyltrans"/>
    <property type="match status" value="1"/>
</dbReference>
<comment type="catalytic activity">
    <reaction evidence="7">
        <text>L-lysyl-[lipoyl-carrier protein] + (R)-lipoate + ATP = N(6)-[(R)-lipoyl]-L-lysyl-[lipoyl-carrier protein] + AMP + diphosphate + H(+)</text>
        <dbReference type="Rhea" id="RHEA:49288"/>
        <dbReference type="Rhea" id="RHEA-COMP:10500"/>
        <dbReference type="Rhea" id="RHEA-COMP:10502"/>
        <dbReference type="ChEBI" id="CHEBI:15378"/>
        <dbReference type="ChEBI" id="CHEBI:29969"/>
        <dbReference type="ChEBI" id="CHEBI:30616"/>
        <dbReference type="ChEBI" id="CHEBI:33019"/>
        <dbReference type="ChEBI" id="CHEBI:83088"/>
        <dbReference type="ChEBI" id="CHEBI:83099"/>
        <dbReference type="ChEBI" id="CHEBI:456215"/>
        <dbReference type="EC" id="6.3.1.20"/>
    </reaction>
</comment>
<protein>
    <recommendedName>
        <fullName evidence="3">lipoate--protein ligase</fullName>
        <ecNumber evidence="3">6.3.1.20</ecNumber>
    </recommendedName>
</protein>
<evidence type="ECO:0000256" key="5">
    <source>
        <dbReference type="ARBA" id="ARBA00022741"/>
    </source>
</evidence>
<dbReference type="SUPFAM" id="SSF82649">
    <property type="entry name" value="SufE/NifU"/>
    <property type="match status" value="1"/>
</dbReference>
<evidence type="ECO:0000256" key="2">
    <source>
        <dbReference type="ARBA" id="ARBA00005124"/>
    </source>
</evidence>
<dbReference type="Proteomes" id="UP000776629">
    <property type="component" value="Unassembled WGS sequence"/>
</dbReference>
<sequence length="327" mass="36629">MFYLPTNSTDATELFALEEWIANQAWGETTLLLWSTAPTIMIGKYQDALAEVNLALADQYHLAVTRRKSGGGTIYTDPGSLQYSLIAPKASQTIDFSRFLNLICKVFRQIGVPVECSDRNDLLIKGRKFSGNAQYNLNGYVIHHGSLLFDTDLDTMAAALQVDQLKLISKHISSVHQRVINLKEVLPYPDTETFKQQFLKELNPLVGGLQVRHLTTTQKVEVAQIRTATFANSAFIYDRVPTTLITKKRYFPGGGLVKLSIAVEHGVLSDLKISGDFFSNLDPYQLTSALLGRPFRPEQIRPQLEAILEKTPIYHIQVDDLINLLFG</sequence>
<gene>
    <name evidence="9" type="ORF">H5993_06490</name>
</gene>
<keyword evidence="4 9" id="KW-0436">Ligase</keyword>
<evidence type="ECO:0000313" key="10">
    <source>
        <dbReference type="Proteomes" id="UP000776629"/>
    </source>
</evidence>
<evidence type="ECO:0000256" key="4">
    <source>
        <dbReference type="ARBA" id="ARBA00022598"/>
    </source>
</evidence>
<feature type="domain" description="BPL/LPL catalytic" evidence="8">
    <location>
        <begin position="25"/>
        <end position="210"/>
    </location>
</feature>
<keyword evidence="5" id="KW-0547">Nucleotide-binding</keyword>
<dbReference type="PANTHER" id="PTHR12561">
    <property type="entry name" value="LIPOATE-PROTEIN LIGASE"/>
    <property type="match status" value="1"/>
</dbReference>
<dbReference type="InterPro" id="IPR004562">
    <property type="entry name" value="LipoylTrfase_LipoateP_Ligase"/>
</dbReference>
<dbReference type="Gene3D" id="3.30.930.10">
    <property type="entry name" value="Bira Bifunctional Protein, Domain 2"/>
    <property type="match status" value="1"/>
</dbReference>
<dbReference type="RefSeq" id="WP_204776705.1">
    <property type="nucleotide sequence ID" value="NZ_JACJJQ010000028.1"/>
</dbReference>
<dbReference type="PANTHER" id="PTHR12561:SF3">
    <property type="entry name" value="LIPOYLTRANSFERASE 1, MITOCHONDRIAL"/>
    <property type="match status" value="1"/>
</dbReference>
<comment type="caution">
    <text evidence="9">The sequence shown here is derived from an EMBL/GenBank/DDBJ whole genome shotgun (WGS) entry which is preliminary data.</text>
</comment>
<evidence type="ECO:0000256" key="7">
    <source>
        <dbReference type="ARBA" id="ARBA00048037"/>
    </source>
</evidence>
<keyword evidence="10" id="KW-1185">Reference proteome</keyword>
<dbReference type="Pfam" id="PF10437">
    <property type="entry name" value="Lip_prot_lig_C"/>
    <property type="match status" value="1"/>
</dbReference>
<dbReference type="CDD" id="cd16443">
    <property type="entry name" value="LplA"/>
    <property type="match status" value="1"/>
</dbReference>
<keyword evidence="6" id="KW-0067">ATP-binding</keyword>
<evidence type="ECO:0000259" key="8">
    <source>
        <dbReference type="PROSITE" id="PS51733"/>
    </source>
</evidence>
<dbReference type="GO" id="GO:0016979">
    <property type="term" value="F:lipoate-protein ligase activity"/>
    <property type="evidence" value="ECO:0007669"/>
    <property type="project" value="UniProtKB-EC"/>
</dbReference>
<organism evidence="9 10">
    <name type="scientific">Limosilactobacillus alvi</name>
    <dbReference type="NCBI Taxonomy" id="990412"/>
    <lineage>
        <taxon>Bacteria</taxon>
        <taxon>Bacillati</taxon>
        <taxon>Bacillota</taxon>
        <taxon>Bacilli</taxon>
        <taxon>Lactobacillales</taxon>
        <taxon>Lactobacillaceae</taxon>
        <taxon>Limosilactobacillus</taxon>
    </lineage>
</organism>
<dbReference type="EC" id="6.3.1.20" evidence="3"/>
<name>A0ABS2EPG8_9LACO</name>
<dbReference type="InterPro" id="IPR045864">
    <property type="entry name" value="aa-tRNA-synth_II/BPL/LPL"/>
</dbReference>
<comment type="pathway">
    <text evidence="2">Protein modification; protein lipoylation via exogenous pathway; protein N(6)-(lipoyl)lysine from lipoate: step 1/2.</text>
</comment>